<dbReference type="InterPro" id="IPR024325">
    <property type="entry name" value="DUF3835"/>
</dbReference>
<feature type="coiled-coil region" evidence="4">
    <location>
        <begin position="87"/>
        <end position="114"/>
    </location>
</feature>
<proteinExistence type="inferred from homology"/>
<dbReference type="InterPro" id="IPR052255">
    <property type="entry name" value="RNA_pol_II_subunit5-mediator"/>
</dbReference>
<dbReference type="InterPro" id="IPR004127">
    <property type="entry name" value="Prefoldin_subunit_alpha"/>
</dbReference>
<dbReference type="InterPro" id="IPR009053">
    <property type="entry name" value="Prefoldin"/>
</dbReference>
<sequence length="401" mass="45914">ETTKLYQSKLERVILTTYETLETWKKYESDYLTLKNTLEDLDQETEYKVMIPLGKLAFMPGKLIHTNEILAMLGDNWFAERSTKQAVRIVERRIEMVRKTIEDLEIQLENQRAKVGLTADVLDLGSTKNVVLNEEGLPFVEIVEKEETENEGRGQVKSNVQRESKESENTVKQTMSVEDEQLFDALIKDEQELVETIDSDDDEDFEVSGSSDYEDKLEEDPKRTKKVTFADQISSSISKTPEEATHLLPSRSIVDIYKKMLRDTGRDGDTIVEEVTRQMDVRTEIKSPSKEDKVDAGKKDVGNTKLNARSEKKLAVKSTVVEKEIPREEQDADIIEKEIWMKEIASEYQQKRLNFISQQGGLSTSLESKTYGVQPQVQDAMADKPKKVSRFKAARLKAQLE</sequence>
<organism evidence="7 8">
    <name type="scientific">Acaulospora morrowiae</name>
    <dbReference type="NCBI Taxonomy" id="94023"/>
    <lineage>
        <taxon>Eukaryota</taxon>
        <taxon>Fungi</taxon>
        <taxon>Fungi incertae sedis</taxon>
        <taxon>Mucoromycota</taxon>
        <taxon>Glomeromycotina</taxon>
        <taxon>Glomeromycetes</taxon>
        <taxon>Diversisporales</taxon>
        <taxon>Acaulosporaceae</taxon>
        <taxon>Acaulospora</taxon>
    </lineage>
</organism>
<feature type="compositionally biased region" description="Basic and acidic residues" evidence="5">
    <location>
        <begin position="148"/>
        <end position="169"/>
    </location>
</feature>
<dbReference type="GO" id="GO:0003714">
    <property type="term" value="F:transcription corepressor activity"/>
    <property type="evidence" value="ECO:0007669"/>
    <property type="project" value="TreeGrafter"/>
</dbReference>
<dbReference type="OrthoDB" id="21413at2759"/>
<dbReference type="GO" id="GO:0003682">
    <property type="term" value="F:chromatin binding"/>
    <property type="evidence" value="ECO:0007669"/>
    <property type="project" value="TreeGrafter"/>
</dbReference>
<feature type="region of interest" description="Disordered" evidence="5">
    <location>
        <begin position="199"/>
        <end position="220"/>
    </location>
</feature>
<accession>A0A9N9N948</accession>
<dbReference type="Pfam" id="PF12927">
    <property type="entry name" value="DUF3835"/>
    <property type="match status" value="1"/>
</dbReference>
<dbReference type="Proteomes" id="UP000789342">
    <property type="component" value="Unassembled WGS sequence"/>
</dbReference>
<dbReference type="EMBL" id="CAJVPV010019761">
    <property type="protein sequence ID" value="CAG8712239.1"/>
    <property type="molecule type" value="Genomic_DNA"/>
</dbReference>
<evidence type="ECO:0000313" key="7">
    <source>
        <dbReference type="EMBL" id="CAG8712239.1"/>
    </source>
</evidence>
<feature type="region of interest" description="Disordered" evidence="5">
    <location>
        <begin position="148"/>
        <end position="173"/>
    </location>
</feature>
<keyword evidence="4" id="KW-0175">Coiled coil</keyword>
<dbReference type="GO" id="GO:0019212">
    <property type="term" value="F:phosphatase inhibitor activity"/>
    <property type="evidence" value="ECO:0007669"/>
    <property type="project" value="TreeGrafter"/>
</dbReference>
<dbReference type="AlphaFoldDB" id="A0A9N9N948"/>
<evidence type="ECO:0000256" key="3">
    <source>
        <dbReference type="ARBA" id="ARBA00038295"/>
    </source>
</evidence>
<feature type="domain" description="DUF3835" evidence="6">
    <location>
        <begin position="317"/>
        <end position="396"/>
    </location>
</feature>
<dbReference type="Pfam" id="PF02996">
    <property type="entry name" value="Prefoldin"/>
    <property type="match status" value="1"/>
</dbReference>
<gene>
    <name evidence="7" type="ORF">AMORRO_LOCUS12763</name>
</gene>
<feature type="region of interest" description="Disordered" evidence="5">
    <location>
        <begin position="282"/>
        <end position="306"/>
    </location>
</feature>
<evidence type="ECO:0000256" key="1">
    <source>
        <dbReference type="ARBA" id="ARBA00004123"/>
    </source>
</evidence>
<protein>
    <submittedName>
        <fullName evidence="7">11739_t:CDS:1</fullName>
    </submittedName>
</protein>
<feature type="non-terminal residue" evidence="7">
    <location>
        <position position="401"/>
    </location>
</feature>
<comment type="caution">
    <text evidence="7">The sequence shown here is derived from an EMBL/GenBank/DDBJ whole genome shotgun (WGS) entry which is preliminary data.</text>
</comment>
<dbReference type="SUPFAM" id="SSF46579">
    <property type="entry name" value="Prefoldin"/>
    <property type="match status" value="1"/>
</dbReference>
<evidence type="ECO:0000256" key="5">
    <source>
        <dbReference type="SAM" id="MobiDB-lite"/>
    </source>
</evidence>
<dbReference type="GO" id="GO:0005634">
    <property type="term" value="C:nucleus"/>
    <property type="evidence" value="ECO:0007669"/>
    <property type="project" value="UniProtKB-SubCell"/>
</dbReference>
<reference evidence="7" key="1">
    <citation type="submission" date="2021-06" db="EMBL/GenBank/DDBJ databases">
        <authorList>
            <person name="Kallberg Y."/>
            <person name="Tangrot J."/>
            <person name="Rosling A."/>
        </authorList>
    </citation>
    <scope>NUCLEOTIDE SEQUENCE</scope>
    <source>
        <strain evidence="7">CL551</strain>
    </source>
</reference>
<evidence type="ECO:0000256" key="4">
    <source>
        <dbReference type="SAM" id="Coils"/>
    </source>
</evidence>
<comment type="subcellular location">
    <subcellularLocation>
        <location evidence="1">Nucleus</location>
    </subcellularLocation>
</comment>
<dbReference type="Gene3D" id="1.10.287.370">
    <property type="match status" value="1"/>
</dbReference>
<keyword evidence="2" id="KW-0539">Nucleus</keyword>
<evidence type="ECO:0000313" key="8">
    <source>
        <dbReference type="Proteomes" id="UP000789342"/>
    </source>
</evidence>
<dbReference type="PANTHER" id="PTHR15111">
    <property type="entry name" value="RNA POLYMERASE II SUBUNIT 5-MEDIATING PROTEIN NNX3"/>
    <property type="match status" value="1"/>
</dbReference>
<comment type="similarity">
    <text evidence="3">Belongs to the RNA polymerase II subunit 5-mediating protein family.</text>
</comment>
<keyword evidence="8" id="KW-1185">Reference proteome</keyword>
<dbReference type="CDD" id="cd23159">
    <property type="entry name" value="Prefoldin_URI1"/>
    <property type="match status" value="1"/>
</dbReference>
<evidence type="ECO:0000256" key="2">
    <source>
        <dbReference type="ARBA" id="ARBA00023242"/>
    </source>
</evidence>
<evidence type="ECO:0000259" key="6">
    <source>
        <dbReference type="Pfam" id="PF12927"/>
    </source>
</evidence>
<dbReference type="PANTHER" id="PTHR15111:SF0">
    <property type="entry name" value="UNCONVENTIONAL PREFOLDIN RPB5 INTERACTOR 1"/>
    <property type="match status" value="1"/>
</dbReference>
<dbReference type="GO" id="GO:0000122">
    <property type="term" value="P:negative regulation of transcription by RNA polymerase II"/>
    <property type="evidence" value="ECO:0007669"/>
    <property type="project" value="TreeGrafter"/>
</dbReference>
<name>A0A9N9N948_9GLOM</name>